<feature type="transmembrane region" description="Helical" evidence="1">
    <location>
        <begin position="205"/>
        <end position="233"/>
    </location>
</feature>
<evidence type="ECO:0000256" key="1">
    <source>
        <dbReference type="SAM" id="Phobius"/>
    </source>
</evidence>
<name>A0ABV6VNP0_9ACTN</name>
<proteinExistence type="predicted"/>
<dbReference type="EMBL" id="JBHFAB010000001">
    <property type="protein sequence ID" value="MFC1415213.1"/>
    <property type="molecule type" value="Genomic_DNA"/>
</dbReference>
<keyword evidence="1" id="KW-0812">Transmembrane</keyword>
<comment type="caution">
    <text evidence="2">The sequence shown here is derived from an EMBL/GenBank/DDBJ whole genome shotgun (WGS) entry which is preliminary data.</text>
</comment>
<protein>
    <recommendedName>
        <fullName evidence="4">DUF2029 domain-containing protein</fullName>
    </recommendedName>
</protein>
<sequence length="381" mass="39676">MRHAMRPGTAAPARPLAVWAGLCLLVNLPGGGYSWHYFVEGSRALFAGNGVQPPGGLHLYADYPNLQIGPVTFLVAQVLRQLGPTNGLLAAQTAMMALGLLVLHTLHAILPRLRPDLAGGRARTTLTLSGGAFLVAWASLAVHYAHLDDVLALTFATLAVRALVDGNPAVAGVCLALAADAKPWAAVFAPLVLAAPRGTRRHAAFYLVAGISAGWLPFVLADPGTLGAAGFAITNEPSSALRALGVAAAGTPAWDRPAQLLLGCALGVLAVRRGRWPAVLLLGVAARLALDPGVYDYYTAGALVGTLCWELLGLRRPTPVWTLGLFSALFLAPRLSTAPAVLGELRLWALLLTAAVVLAAPRGWCAQASPERVVGDVSRVR</sequence>
<keyword evidence="3" id="KW-1185">Reference proteome</keyword>
<evidence type="ECO:0008006" key="4">
    <source>
        <dbReference type="Google" id="ProtNLM"/>
    </source>
</evidence>
<organism evidence="2 3">
    <name type="scientific">Streptacidiphilus cavernicola</name>
    <dbReference type="NCBI Taxonomy" id="3342716"/>
    <lineage>
        <taxon>Bacteria</taxon>
        <taxon>Bacillati</taxon>
        <taxon>Actinomycetota</taxon>
        <taxon>Actinomycetes</taxon>
        <taxon>Kitasatosporales</taxon>
        <taxon>Streptomycetaceae</taxon>
        <taxon>Streptacidiphilus</taxon>
    </lineage>
</organism>
<feature type="transmembrane region" description="Helical" evidence="1">
    <location>
        <begin position="122"/>
        <end position="145"/>
    </location>
</feature>
<gene>
    <name evidence="2" type="ORF">ACEZDE_00925</name>
</gene>
<keyword evidence="1" id="KW-0472">Membrane</keyword>
<dbReference type="Proteomes" id="UP001592531">
    <property type="component" value="Unassembled WGS sequence"/>
</dbReference>
<reference evidence="2 3" key="1">
    <citation type="submission" date="2024-09" db="EMBL/GenBank/DDBJ databases">
        <authorList>
            <person name="Lee S.D."/>
        </authorList>
    </citation>
    <scope>NUCLEOTIDE SEQUENCE [LARGE SCALE GENOMIC DNA]</scope>
    <source>
        <strain evidence="2 3">N8-3</strain>
    </source>
</reference>
<keyword evidence="1" id="KW-1133">Transmembrane helix</keyword>
<dbReference type="RefSeq" id="WP_380530524.1">
    <property type="nucleotide sequence ID" value="NZ_JBHFAB010000001.1"/>
</dbReference>
<evidence type="ECO:0000313" key="3">
    <source>
        <dbReference type="Proteomes" id="UP001592531"/>
    </source>
</evidence>
<feature type="transmembrane region" description="Helical" evidence="1">
    <location>
        <begin position="89"/>
        <end position="110"/>
    </location>
</feature>
<evidence type="ECO:0000313" key="2">
    <source>
        <dbReference type="EMBL" id="MFC1415213.1"/>
    </source>
</evidence>
<accession>A0ABV6VNP0</accession>